<organism evidence="5 6">
    <name type="scientific">Mixta theicola</name>
    <dbReference type="NCBI Taxonomy" id="1458355"/>
    <lineage>
        <taxon>Bacteria</taxon>
        <taxon>Pseudomonadati</taxon>
        <taxon>Pseudomonadota</taxon>
        <taxon>Gammaproteobacteria</taxon>
        <taxon>Enterobacterales</taxon>
        <taxon>Erwiniaceae</taxon>
        <taxon>Mixta</taxon>
    </lineage>
</organism>
<accession>A0A2K1Q6N6</accession>
<feature type="domain" description="Chorismate mutase" evidence="4">
    <location>
        <begin position="4"/>
        <end position="95"/>
    </location>
</feature>
<dbReference type="SMART" id="SM00830">
    <property type="entry name" value="CM_2"/>
    <property type="match status" value="1"/>
</dbReference>
<dbReference type="Proteomes" id="UP000236345">
    <property type="component" value="Unassembled WGS sequence"/>
</dbReference>
<evidence type="ECO:0000259" key="4">
    <source>
        <dbReference type="PROSITE" id="PS51168"/>
    </source>
</evidence>
<dbReference type="PROSITE" id="PS51168">
    <property type="entry name" value="CHORISMATE_MUT_2"/>
    <property type="match status" value="1"/>
</dbReference>
<dbReference type="SUPFAM" id="SSF48600">
    <property type="entry name" value="Chorismate mutase II"/>
    <property type="match status" value="1"/>
</dbReference>
<keyword evidence="6" id="KW-1185">Reference proteome</keyword>
<dbReference type="GO" id="GO:0009697">
    <property type="term" value="P:salicylic acid biosynthetic process"/>
    <property type="evidence" value="ECO:0007669"/>
    <property type="project" value="TreeGrafter"/>
</dbReference>
<feature type="coiled-coil region" evidence="3">
    <location>
        <begin position="3"/>
        <end position="30"/>
    </location>
</feature>
<evidence type="ECO:0000256" key="3">
    <source>
        <dbReference type="SAM" id="Coils"/>
    </source>
</evidence>
<name>A0A2K1Q6N6_9GAMM</name>
<dbReference type="EC" id="5.4.99.5" evidence="1"/>
<evidence type="ECO:0000256" key="1">
    <source>
        <dbReference type="ARBA" id="ARBA00012404"/>
    </source>
</evidence>
<proteinExistence type="predicted"/>
<evidence type="ECO:0000313" key="5">
    <source>
        <dbReference type="EMBL" id="PNS10682.1"/>
    </source>
</evidence>
<evidence type="ECO:0000256" key="2">
    <source>
        <dbReference type="ARBA" id="ARBA00023235"/>
    </source>
</evidence>
<sequence>MRYTVNTKSLESLRKEIDELDEKLVVLLTQRMNVALAIADLKDNSISSVQAKHRVKKVLDRVAKIASNNNGNEQFVRKIYSVIIEELTTLQLMKKGLM</sequence>
<reference evidence="6" key="1">
    <citation type="submission" date="2017-09" db="EMBL/GenBank/DDBJ databases">
        <authorList>
            <person name="Palmer M."/>
            <person name="Steenkamp E.T."/>
            <person name="Coetzee M.P."/>
            <person name="Avontuur J.R."/>
            <person name="Van Zyl E."/>
            <person name="Chan W.-Y."/>
            <person name="Blom J."/>
            <person name="Venter S.N."/>
        </authorList>
    </citation>
    <scope>NUCLEOTIDE SEQUENCE [LARGE SCALE GENOMIC DNA]</scope>
    <source>
        <strain evidence="6">QC88-366</strain>
    </source>
</reference>
<dbReference type="InterPro" id="IPR036263">
    <property type="entry name" value="Chorismate_II_sf"/>
</dbReference>
<dbReference type="Pfam" id="PF01817">
    <property type="entry name" value="CM_2"/>
    <property type="match status" value="1"/>
</dbReference>
<dbReference type="GO" id="GO:0004106">
    <property type="term" value="F:chorismate mutase activity"/>
    <property type="evidence" value="ECO:0007669"/>
    <property type="project" value="UniProtKB-EC"/>
</dbReference>
<dbReference type="Gene3D" id="1.20.59.10">
    <property type="entry name" value="Chorismate mutase"/>
    <property type="match status" value="1"/>
</dbReference>
<dbReference type="EMBL" id="NWUO01000013">
    <property type="protein sequence ID" value="PNS10682.1"/>
    <property type="molecule type" value="Genomic_DNA"/>
</dbReference>
<dbReference type="PANTHER" id="PTHR38041:SF1">
    <property type="entry name" value="CHORISMATE MUTASE"/>
    <property type="match status" value="1"/>
</dbReference>
<dbReference type="GO" id="GO:0046417">
    <property type="term" value="P:chorismate metabolic process"/>
    <property type="evidence" value="ECO:0007669"/>
    <property type="project" value="InterPro"/>
</dbReference>
<gene>
    <name evidence="5" type="ORF">COO59_16340</name>
</gene>
<dbReference type="InterPro" id="IPR002701">
    <property type="entry name" value="CM_II_prokaryot"/>
</dbReference>
<dbReference type="OrthoDB" id="9802281at2"/>
<dbReference type="PANTHER" id="PTHR38041">
    <property type="entry name" value="CHORISMATE MUTASE"/>
    <property type="match status" value="1"/>
</dbReference>
<evidence type="ECO:0000313" key="6">
    <source>
        <dbReference type="Proteomes" id="UP000236345"/>
    </source>
</evidence>
<keyword evidence="3" id="KW-0175">Coiled coil</keyword>
<protein>
    <recommendedName>
        <fullName evidence="1">chorismate mutase</fullName>
        <ecNumber evidence="1">5.4.99.5</ecNumber>
    </recommendedName>
</protein>
<dbReference type="InterPro" id="IPR051331">
    <property type="entry name" value="Chorismate_mutase-related"/>
</dbReference>
<keyword evidence="2" id="KW-0413">Isomerase</keyword>
<dbReference type="AlphaFoldDB" id="A0A2K1Q6N6"/>
<dbReference type="UniPathway" id="UPA00120">
    <property type="reaction ID" value="UER00203"/>
</dbReference>
<dbReference type="InterPro" id="IPR036979">
    <property type="entry name" value="CM_dom_sf"/>
</dbReference>
<comment type="caution">
    <text evidence="5">The sequence shown here is derived from an EMBL/GenBank/DDBJ whole genome shotgun (WGS) entry which is preliminary data.</text>
</comment>